<dbReference type="RefSeq" id="WP_377928287.1">
    <property type="nucleotide sequence ID" value="NZ_JBHUEM010000015.1"/>
</dbReference>
<evidence type="ECO:0000313" key="1">
    <source>
        <dbReference type="EMBL" id="MFD1737089.1"/>
    </source>
</evidence>
<organism evidence="1 2">
    <name type="scientific">Bacillus salitolerans</name>
    <dbReference type="NCBI Taxonomy" id="1437434"/>
    <lineage>
        <taxon>Bacteria</taxon>
        <taxon>Bacillati</taxon>
        <taxon>Bacillota</taxon>
        <taxon>Bacilli</taxon>
        <taxon>Bacillales</taxon>
        <taxon>Bacillaceae</taxon>
        <taxon>Bacillus</taxon>
    </lineage>
</organism>
<name>A0ABW4LPG3_9BACI</name>
<gene>
    <name evidence="1" type="ORF">ACFSCX_11050</name>
</gene>
<evidence type="ECO:0000313" key="2">
    <source>
        <dbReference type="Proteomes" id="UP001597214"/>
    </source>
</evidence>
<accession>A0ABW4LPG3</accession>
<dbReference type="Proteomes" id="UP001597214">
    <property type="component" value="Unassembled WGS sequence"/>
</dbReference>
<comment type="caution">
    <text evidence="1">The sequence shown here is derived from an EMBL/GenBank/DDBJ whole genome shotgun (WGS) entry which is preliminary data.</text>
</comment>
<dbReference type="EMBL" id="JBHUEM010000015">
    <property type="protein sequence ID" value="MFD1737089.1"/>
    <property type="molecule type" value="Genomic_DNA"/>
</dbReference>
<keyword evidence="2" id="KW-1185">Reference proteome</keyword>
<proteinExistence type="predicted"/>
<sequence length="48" mass="5773">MEEKDKTHNISGSFQVIEESRREQLDAIKDKYGLDEESLYYARQFMED</sequence>
<reference evidence="2" key="1">
    <citation type="journal article" date="2019" name="Int. J. Syst. Evol. Microbiol.">
        <title>The Global Catalogue of Microorganisms (GCM) 10K type strain sequencing project: providing services to taxonomists for standard genome sequencing and annotation.</title>
        <authorList>
            <consortium name="The Broad Institute Genomics Platform"/>
            <consortium name="The Broad Institute Genome Sequencing Center for Infectious Disease"/>
            <person name="Wu L."/>
            <person name="Ma J."/>
        </authorList>
    </citation>
    <scope>NUCLEOTIDE SEQUENCE [LARGE SCALE GENOMIC DNA]</scope>
    <source>
        <strain evidence="2">CCUG 49339</strain>
    </source>
</reference>
<protein>
    <submittedName>
        <fullName evidence="1">Uncharacterized protein</fullName>
    </submittedName>
</protein>